<gene>
    <name evidence="2" type="ORF">R7226_25905</name>
</gene>
<keyword evidence="1" id="KW-0812">Transmembrane</keyword>
<reference evidence="2 3" key="2">
    <citation type="submission" date="2023-10" db="EMBL/GenBank/DDBJ databases">
        <authorList>
            <person name="Han X.F."/>
        </authorList>
    </citation>
    <scope>NUCLEOTIDE SEQUENCE [LARGE SCALE GENOMIC DNA]</scope>
    <source>
        <strain evidence="2 3">KCTC 39840</strain>
    </source>
</reference>
<keyword evidence="1" id="KW-0472">Membrane</keyword>
<feature type="transmembrane region" description="Helical" evidence="1">
    <location>
        <begin position="238"/>
        <end position="260"/>
    </location>
</feature>
<proteinExistence type="predicted"/>
<name>A0ABU4I0F8_9ACTN</name>
<evidence type="ECO:0000256" key="1">
    <source>
        <dbReference type="SAM" id="Phobius"/>
    </source>
</evidence>
<keyword evidence="1" id="KW-1133">Transmembrane helix</keyword>
<protein>
    <submittedName>
        <fullName evidence="2">Uncharacterized protein</fullName>
    </submittedName>
</protein>
<accession>A0ABU4I0F8</accession>
<evidence type="ECO:0000313" key="3">
    <source>
        <dbReference type="Proteomes" id="UP001284601"/>
    </source>
</evidence>
<evidence type="ECO:0000313" key="2">
    <source>
        <dbReference type="EMBL" id="MDW5597814.1"/>
    </source>
</evidence>
<keyword evidence="3" id="KW-1185">Reference proteome</keyword>
<sequence>MRTIADLIAGSLGTILRRHQRTADADALPEPYAFADDSVVISLSPVQDHAALPAALDARDDGAPGVHSGLDTRYLMSRLFHSRRARRGRRRTTIGAPTRLFAELGVRDADVRDCRGTPGLSELELRHGDLVAIRWLRRLRAAGADMLIVDGAEGVPVGVIFVTALRRSVPILAEELMVSTQEGLWTRRDPGRRADGWSLARARLRARTAVTVIVTSLGLSIAADLVEPPVADLADALLTVPGWAACALIAAATASLVACAGRSHRRRREPTAVGDLDCSAELVEPLAIGQTSPSTARSAATALAPSVASSAR</sequence>
<organism evidence="2 3">
    <name type="scientific">Conexibacter stalactiti</name>
    <dbReference type="NCBI Taxonomy" id="1940611"/>
    <lineage>
        <taxon>Bacteria</taxon>
        <taxon>Bacillati</taxon>
        <taxon>Actinomycetota</taxon>
        <taxon>Thermoleophilia</taxon>
        <taxon>Solirubrobacterales</taxon>
        <taxon>Conexibacteraceae</taxon>
        <taxon>Conexibacter</taxon>
    </lineage>
</organism>
<reference evidence="3" key="1">
    <citation type="submission" date="2023-07" db="EMBL/GenBank/DDBJ databases">
        <title>Conexibacter stalactiti sp. nov., isolated from stalactites in a lava cave and emended description of the genus Conexibacter.</title>
        <authorList>
            <person name="Lee S.D."/>
        </authorList>
    </citation>
    <scope>NUCLEOTIDE SEQUENCE [LARGE SCALE GENOMIC DNA]</scope>
    <source>
        <strain evidence="3">KCTC 39840</strain>
    </source>
</reference>
<comment type="caution">
    <text evidence="2">The sequence shown here is derived from an EMBL/GenBank/DDBJ whole genome shotgun (WGS) entry which is preliminary data.</text>
</comment>
<dbReference type="RefSeq" id="WP_318600285.1">
    <property type="nucleotide sequence ID" value="NZ_JAWSTH010000104.1"/>
</dbReference>
<dbReference type="Proteomes" id="UP001284601">
    <property type="component" value="Unassembled WGS sequence"/>
</dbReference>
<feature type="transmembrane region" description="Helical" evidence="1">
    <location>
        <begin position="208"/>
        <end position="226"/>
    </location>
</feature>
<dbReference type="EMBL" id="JAWSTH010000104">
    <property type="protein sequence ID" value="MDW5597814.1"/>
    <property type="molecule type" value="Genomic_DNA"/>
</dbReference>